<dbReference type="Proteomes" id="UP000254889">
    <property type="component" value="Chromosome"/>
</dbReference>
<dbReference type="KEGG" id="ptaw:DW352_13220"/>
<evidence type="ECO:0000313" key="2">
    <source>
        <dbReference type="EMBL" id="AXK81383.1"/>
    </source>
</evidence>
<dbReference type="RefSeq" id="WP_115691762.1">
    <property type="nucleotide sequence ID" value="NZ_CP031417.1"/>
</dbReference>
<dbReference type="OrthoDB" id="8595425at2"/>
<organism evidence="2 3">
    <name type="scientific">Pseudolabrys taiwanensis</name>
    <dbReference type="NCBI Taxonomy" id="331696"/>
    <lineage>
        <taxon>Bacteria</taxon>
        <taxon>Pseudomonadati</taxon>
        <taxon>Pseudomonadota</taxon>
        <taxon>Alphaproteobacteria</taxon>
        <taxon>Hyphomicrobiales</taxon>
        <taxon>Xanthobacteraceae</taxon>
        <taxon>Pseudolabrys</taxon>
    </lineage>
</organism>
<dbReference type="InterPro" id="IPR025438">
    <property type="entry name" value="DUF4180"/>
</dbReference>
<evidence type="ECO:0000313" key="3">
    <source>
        <dbReference type="Proteomes" id="UP000254889"/>
    </source>
</evidence>
<reference evidence="2 3" key="1">
    <citation type="submission" date="2018-07" db="EMBL/GenBank/DDBJ databases">
        <authorList>
            <person name="Quirk P.G."/>
            <person name="Krulwich T.A."/>
        </authorList>
    </citation>
    <scope>NUCLEOTIDE SEQUENCE [LARGE SCALE GENOMIC DNA]</scope>
    <source>
        <strain evidence="2 3">CC-BB4</strain>
    </source>
</reference>
<keyword evidence="3" id="KW-1185">Reference proteome</keyword>
<accession>A0A345ZWT6</accession>
<proteinExistence type="predicted"/>
<name>A0A345ZWT6_9HYPH</name>
<protein>
    <submittedName>
        <fullName evidence="2">DUF4180 domain-containing protein</fullName>
    </submittedName>
</protein>
<dbReference type="EMBL" id="CP031417">
    <property type="protein sequence ID" value="AXK81383.1"/>
    <property type="molecule type" value="Genomic_DNA"/>
</dbReference>
<evidence type="ECO:0000259" key="1">
    <source>
        <dbReference type="Pfam" id="PF13788"/>
    </source>
</evidence>
<dbReference type="Pfam" id="PF13788">
    <property type="entry name" value="DUF4180"/>
    <property type="match status" value="1"/>
</dbReference>
<gene>
    <name evidence="2" type="ORF">DW352_13220</name>
</gene>
<sequence>MADMVRDIQGVRVLICANDGPPLSQERDANAFMSAAWEQNAALVAIPTSRLTDDFFRLSTRLAGSVIQKFVNYQVRLAVVGDISAWVDASAAFRDFVYEANNGQAVWFVNDLAGLDRLLSLRKA</sequence>
<feature type="domain" description="DUF4180" evidence="1">
    <location>
        <begin position="9"/>
        <end position="117"/>
    </location>
</feature>
<dbReference type="AlphaFoldDB" id="A0A345ZWT6"/>